<dbReference type="SUPFAM" id="SSF161098">
    <property type="entry name" value="MetI-like"/>
    <property type="match status" value="1"/>
</dbReference>
<dbReference type="Pfam" id="PF00528">
    <property type="entry name" value="BPD_transp_1"/>
    <property type="match status" value="1"/>
</dbReference>
<dbReference type="Proteomes" id="UP001477672">
    <property type="component" value="Unassembled WGS sequence"/>
</dbReference>
<dbReference type="EMBL" id="JBBMFA010000063">
    <property type="protein sequence ID" value="MEQ2519695.1"/>
    <property type="molecule type" value="Genomic_DNA"/>
</dbReference>
<dbReference type="RefSeq" id="WP_349215129.1">
    <property type="nucleotide sequence ID" value="NZ_JBBMFA010000063.1"/>
</dbReference>
<feature type="transmembrane region" description="Helical" evidence="7">
    <location>
        <begin position="76"/>
        <end position="97"/>
    </location>
</feature>
<evidence type="ECO:0000313" key="9">
    <source>
        <dbReference type="EMBL" id="MEQ2519695.1"/>
    </source>
</evidence>
<dbReference type="InterPro" id="IPR035906">
    <property type="entry name" value="MetI-like_sf"/>
</dbReference>
<feature type="transmembrane region" description="Helical" evidence="7">
    <location>
        <begin position="21"/>
        <end position="42"/>
    </location>
</feature>
<evidence type="ECO:0000256" key="4">
    <source>
        <dbReference type="ARBA" id="ARBA00022692"/>
    </source>
</evidence>
<keyword evidence="2 7" id="KW-0813">Transport</keyword>
<evidence type="ECO:0000256" key="6">
    <source>
        <dbReference type="ARBA" id="ARBA00023136"/>
    </source>
</evidence>
<dbReference type="InterPro" id="IPR000515">
    <property type="entry name" value="MetI-like"/>
</dbReference>
<gene>
    <name evidence="9" type="ORF">WMO24_04515</name>
</gene>
<evidence type="ECO:0000256" key="7">
    <source>
        <dbReference type="RuleBase" id="RU363032"/>
    </source>
</evidence>
<organism evidence="9 10">
    <name type="scientific">Ruthenibacterium intestinale</name>
    <dbReference type="NCBI Taxonomy" id="3133163"/>
    <lineage>
        <taxon>Bacteria</taxon>
        <taxon>Bacillati</taxon>
        <taxon>Bacillota</taxon>
        <taxon>Clostridia</taxon>
        <taxon>Eubacteriales</taxon>
        <taxon>Oscillospiraceae</taxon>
        <taxon>Ruthenibacterium</taxon>
    </lineage>
</organism>
<evidence type="ECO:0000256" key="5">
    <source>
        <dbReference type="ARBA" id="ARBA00022989"/>
    </source>
</evidence>
<feature type="transmembrane region" description="Helical" evidence="7">
    <location>
        <begin position="150"/>
        <end position="170"/>
    </location>
</feature>
<evidence type="ECO:0000256" key="2">
    <source>
        <dbReference type="ARBA" id="ARBA00022448"/>
    </source>
</evidence>
<comment type="subcellular location">
    <subcellularLocation>
        <location evidence="1 7">Cell membrane</location>
        <topology evidence="1 7">Multi-pass membrane protein</topology>
    </subcellularLocation>
</comment>
<feature type="domain" description="ABC transmembrane type-1" evidence="8">
    <location>
        <begin position="72"/>
        <end position="286"/>
    </location>
</feature>
<dbReference type="CDD" id="cd06261">
    <property type="entry name" value="TM_PBP2"/>
    <property type="match status" value="1"/>
</dbReference>
<dbReference type="PANTHER" id="PTHR43005:SF1">
    <property type="entry name" value="SPERMIDINE_PUTRESCINE TRANSPORT SYSTEM PERMEASE PROTEIN"/>
    <property type="match status" value="1"/>
</dbReference>
<keyword evidence="3" id="KW-1003">Cell membrane</keyword>
<evidence type="ECO:0000256" key="3">
    <source>
        <dbReference type="ARBA" id="ARBA00022475"/>
    </source>
</evidence>
<protein>
    <submittedName>
        <fullName evidence="9">Sugar ABC transporter permease</fullName>
    </submittedName>
</protein>
<comment type="caution">
    <text evidence="9">The sequence shown here is derived from an EMBL/GenBank/DDBJ whole genome shotgun (WGS) entry which is preliminary data.</text>
</comment>
<dbReference type="PROSITE" id="PS50928">
    <property type="entry name" value="ABC_TM1"/>
    <property type="match status" value="1"/>
</dbReference>
<evidence type="ECO:0000313" key="10">
    <source>
        <dbReference type="Proteomes" id="UP001477672"/>
    </source>
</evidence>
<feature type="transmembrane region" description="Helical" evidence="7">
    <location>
        <begin position="109"/>
        <end position="130"/>
    </location>
</feature>
<evidence type="ECO:0000256" key="1">
    <source>
        <dbReference type="ARBA" id="ARBA00004651"/>
    </source>
</evidence>
<dbReference type="PANTHER" id="PTHR43005">
    <property type="entry name" value="BLR7065 PROTEIN"/>
    <property type="match status" value="1"/>
</dbReference>
<proteinExistence type="inferred from homology"/>
<sequence>MKRGSVQMRRDTRFSYLVSAPMFLYIGIVLMIPICWGVYISFTDKMIGGQEQWIGFKNYIALLQDSTFRRSVLNTVIYTVFSILGKLVFGMIMALVLNFSFRGRNVARALMIIPWTLPNIVAVLNWRWIFSDTGGVANYILQQLHLIDHNLVWLGDATLAMLAVLVANIWRGSPFFGISILARLQTIPKDYYEAAEIDGASTLQKFFSITLPSIADVTLLTALVSTIWTINEFESVWLLTGGGPSGATEVIGVFSYRTAMTNMQLGKGVAVSLLAMPVLLVLIALVSRKMLKEED</sequence>
<keyword evidence="6 7" id="KW-0472">Membrane</keyword>
<keyword evidence="4 7" id="KW-0812">Transmembrane</keyword>
<dbReference type="Gene3D" id="1.10.3720.10">
    <property type="entry name" value="MetI-like"/>
    <property type="match status" value="1"/>
</dbReference>
<comment type="similarity">
    <text evidence="7">Belongs to the binding-protein-dependent transport system permease family.</text>
</comment>
<reference evidence="9 10" key="1">
    <citation type="submission" date="2024-03" db="EMBL/GenBank/DDBJ databases">
        <title>Human intestinal bacterial collection.</title>
        <authorList>
            <person name="Pauvert C."/>
            <person name="Hitch T.C.A."/>
            <person name="Clavel T."/>
        </authorList>
    </citation>
    <scope>NUCLEOTIDE SEQUENCE [LARGE SCALE GENOMIC DNA]</scope>
    <source>
        <strain evidence="9 10">CLA-JM-H11</strain>
    </source>
</reference>
<feature type="transmembrane region" description="Helical" evidence="7">
    <location>
        <begin position="268"/>
        <end position="287"/>
    </location>
</feature>
<evidence type="ECO:0000259" key="8">
    <source>
        <dbReference type="PROSITE" id="PS50928"/>
    </source>
</evidence>
<accession>A0ABV1GCZ0</accession>
<name>A0ABV1GCZ0_9FIRM</name>
<keyword evidence="5 7" id="KW-1133">Transmembrane helix</keyword>
<keyword evidence="10" id="KW-1185">Reference proteome</keyword>